<protein>
    <submittedName>
        <fullName evidence="1">Uncharacterized protein</fullName>
    </submittedName>
</protein>
<evidence type="ECO:0000313" key="1">
    <source>
        <dbReference type="EMBL" id="MEL1247961.1"/>
    </source>
</evidence>
<dbReference type="RefSeq" id="WP_341682927.1">
    <property type="nucleotide sequence ID" value="NZ_JBBYHT010000003.1"/>
</dbReference>
<accession>A0ABU9I6U1</accession>
<reference evidence="1 2" key="1">
    <citation type="submission" date="2024-04" db="EMBL/GenBank/DDBJ databases">
        <title>Flavobacterium sp. DGU41 16S ribosomal RNA gene Genome sequencing and assembly.</title>
        <authorList>
            <person name="Park S."/>
        </authorList>
    </citation>
    <scope>NUCLEOTIDE SEQUENCE [LARGE SCALE GENOMIC DNA]</scope>
    <source>
        <strain evidence="1 2">DGU41</strain>
    </source>
</reference>
<keyword evidence="2" id="KW-1185">Reference proteome</keyword>
<gene>
    <name evidence="1" type="ORF">AAEO58_07880</name>
</gene>
<dbReference type="Proteomes" id="UP001393056">
    <property type="component" value="Unassembled WGS sequence"/>
</dbReference>
<comment type="caution">
    <text evidence="1">The sequence shown here is derived from an EMBL/GenBank/DDBJ whole genome shotgun (WGS) entry which is preliminary data.</text>
</comment>
<evidence type="ECO:0000313" key="2">
    <source>
        <dbReference type="Proteomes" id="UP001393056"/>
    </source>
</evidence>
<dbReference type="EMBL" id="JBBYHT010000003">
    <property type="protein sequence ID" value="MEL1247961.1"/>
    <property type="molecule type" value="Genomic_DNA"/>
</dbReference>
<organism evidence="1 2">
    <name type="scientific">Flavobacterium helocola</name>
    <dbReference type="NCBI Taxonomy" id="3139139"/>
    <lineage>
        <taxon>Bacteria</taxon>
        <taxon>Pseudomonadati</taxon>
        <taxon>Bacteroidota</taxon>
        <taxon>Flavobacteriia</taxon>
        <taxon>Flavobacteriales</taxon>
        <taxon>Flavobacteriaceae</taxon>
        <taxon>Flavobacterium</taxon>
    </lineage>
</organism>
<name>A0ABU9I6U1_9FLAO</name>
<proteinExistence type="predicted"/>
<sequence length="68" mass="8080">MLRLIITPKDVEVILGVSSSYARRVVRIIKRKNNKEKHQKITVKEFCRYMGLEVKEVVLELKEFYKGK</sequence>